<dbReference type="Pfam" id="PF02779">
    <property type="entry name" value="Transket_pyr"/>
    <property type="match status" value="1"/>
</dbReference>
<dbReference type="InterPro" id="IPR005477">
    <property type="entry name" value="Dxylulose-5-P_synthase"/>
</dbReference>
<dbReference type="GO" id="GO:0005829">
    <property type="term" value="C:cytosol"/>
    <property type="evidence" value="ECO:0007669"/>
    <property type="project" value="TreeGrafter"/>
</dbReference>
<comment type="subunit">
    <text evidence="3 11">Homodimer.</text>
</comment>
<proteinExistence type="inferred from homology"/>
<evidence type="ECO:0000256" key="6">
    <source>
        <dbReference type="ARBA" id="ARBA00022842"/>
    </source>
</evidence>
<protein>
    <recommendedName>
        <fullName evidence="11">1-deoxy-D-xylulose-5-phosphate synthase</fullName>
        <ecNumber evidence="11">2.2.1.7</ecNumber>
    </recommendedName>
    <alternativeName>
        <fullName evidence="11">1-deoxyxylulose-5-phosphate synthase</fullName>
        <shortName evidence="11">DXP synthase</shortName>
        <shortName evidence="11">DXPS</shortName>
    </alternativeName>
</protein>
<comment type="cofactor">
    <cofactor evidence="11">
        <name>Mg(2+)</name>
        <dbReference type="ChEBI" id="CHEBI:18420"/>
    </cofactor>
    <text evidence="11">Binds 1 Mg(2+) ion per subunit.</text>
</comment>
<dbReference type="EC" id="2.2.1.7" evidence="11"/>
<feature type="binding site" evidence="11">
    <location>
        <begin position="115"/>
        <end position="117"/>
    </location>
    <ligand>
        <name>thiamine diphosphate</name>
        <dbReference type="ChEBI" id="CHEBI:58937"/>
    </ligand>
</feature>
<feature type="binding site" evidence="11">
    <location>
        <position position="175"/>
    </location>
    <ligand>
        <name>Mg(2+)</name>
        <dbReference type="ChEBI" id="CHEBI:18420"/>
    </ligand>
</feature>
<evidence type="ECO:0000256" key="5">
    <source>
        <dbReference type="ARBA" id="ARBA00022723"/>
    </source>
</evidence>
<feature type="binding site" evidence="11">
    <location>
        <position position="368"/>
    </location>
    <ligand>
        <name>thiamine diphosphate</name>
        <dbReference type="ChEBI" id="CHEBI:58937"/>
    </ligand>
</feature>
<evidence type="ECO:0000256" key="2">
    <source>
        <dbReference type="ARBA" id="ARBA00011081"/>
    </source>
</evidence>
<dbReference type="RefSeq" id="WP_152946014.1">
    <property type="nucleotide sequence ID" value="NZ_WHYR01000016.1"/>
</dbReference>
<feature type="binding site" evidence="11">
    <location>
        <position position="286"/>
    </location>
    <ligand>
        <name>thiamine diphosphate</name>
        <dbReference type="ChEBI" id="CHEBI:58937"/>
    </ligand>
</feature>
<evidence type="ECO:0000256" key="9">
    <source>
        <dbReference type="ARBA" id="ARBA00023229"/>
    </source>
</evidence>
<dbReference type="FunFam" id="3.40.50.920:FF:000002">
    <property type="entry name" value="1-deoxy-D-xylulose-5-phosphate synthase"/>
    <property type="match status" value="1"/>
</dbReference>
<dbReference type="SUPFAM" id="SSF52518">
    <property type="entry name" value="Thiamin diphosphate-binding fold (THDP-binding)"/>
    <property type="match status" value="2"/>
</dbReference>
<evidence type="ECO:0000256" key="3">
    <source>
        <dbReference type="ARBA" id="ARBA00011738"/>
    </source>
</evidence>
<dbReference type="SMART" id="SM00861">
    <property type="entry name" value="Transket_pyr"/>
    <property type="match status" value="1"/>
</dbReference>
<dbReference type="HAMAP" id="MF_00315">
    <property type="entry name" value="DXP_synth"/>
    <property type="match status" value="1"/>
</dbReference>
<dbReference type="AlphaFoldDB" id="A0A6N7ISK1"/>
<dbReference type="GO" id="GO:0008661">
    <property type="term" value="F:1-deoxy-D-xylulose-5-phosphate synthase activity"/>
    <property type="evidence" value="ECO:0007669"/>
    <property type="project" value="UniProtKB-UniRule"/>
</dbReference>
<dbReference type="GO" id="GO:0030976">
    <property type="term" value="F:thiamine pyrophosphate binding"/>
    <property type="evidence" value="ECO:0007669"/>
    <property type="project" value="UniProtKB-UniRule"/>
</dbReference>
<comment type="cofactor">
    <cofactor evidence="11">
        <name>thiamine diphosphate</name>
        <dbReference type="ChEBI" id="CHEBI:58937"/>
    </cofactor>
    <text evidence="11">Binds 1 thiamine pyrophosphate per subunit.</text>
</comment>
<evidence type="ECO:0000256" key="8">
    <source>
        <dbReference type="ARBA" id="ARBA00023052"/>
    </source>
</evidence>
<dbReference type="PROSITE" id="PS00802">
    <property type="entry name" value="TRANSKETOLASE_2"/>
    <property type="match status" value="1"/>
</dbReference>
<dbReference type="GO" id="GO:0019288">
    <property type="term" value="P:isopentenyl diphosphate biosynthetic process, methylerythritol 4-phosphate pathway"/>
    <property type="evidence" value="ECO:0007669"/>
    <property type="project" value="TreeGrafter"/>
</dbReference>
<keyword evidence="6 11" id="KW-0460">Magnesium</keyword>
<dbReference type="NCBIfam" id="TIGR00204">
    <property type="entry name" value="dxs"/>
    <property type="match status" value="1"/>
</dbReference>
<dbReference type="InterPro" id="IPR049557">
    <property type="entry name" value="Transketolase_CS"/>
</dbReference>
<dbReference type="Gene3D" id="3.40.50.920">
    <property type="match status" value="1"/>
</dbReference>
<name>A0A6N7ISK1_9FIRM</name>
<feature type="binding site" evidence="11">
    <location>
        <position position="146"/>
    </location>
    <ligand>
        <name>Mg(2+)</name>
        <dbReference type="ChEBI" id="CHEBI:18420"/>
    </ligand>
</feature>
<dbReference type="PANTHER" id="PTHR43322">
    <property type="entry name" value="1-D-DEOXYXYLULOSE 5-PHOSPHATE SYNTHASE-RELATED"/>
    <property type="match status" value="1"/>
</dbReference>
<dbReference type="InterPro" id="IPR029061">
    <property type="entry name" value="THDP-binding"/>
</dbReference>
<evidence type="ECO:0000313" key="14">
    <source>
        <dbReference type="Proteomes" id="UP000441717"/>
    </source>
</evidence>
<dbReference type="UniPathway" id="UPA00064">
    <property type="reaction ID" value="UER00091"/>
</dbReference>
<evidence type="ECO:0000256" key="11">
    <source>
        <dbReference type="HAMAP-Rule" id="MF_00315"/>
    </source>
</evidence>
<dbReference type="CDD" id="cd07033">
    <property type="entry name" value="TPP_PYR_DXS_TK_like"/>
    <property type="match status" value="1"/>
</dbReference>
<dbReference type="NCBIfam" id="NF003933">
    <property type="entry name" value="PRK05444.2-2"/>
    <property type="match status" value="1"/>
</dbReference>
<dbReference type="EMBL" id="WHYR01000016">
    <property type="protein sequence ID" value="MQL52088.1"/>
    <property type="molecule type" value="Genomic_DNA"/>
</dbReference>
<keyword evidence="9 11" id="KW-0414">Isoprene biosynthesis</keyword>
<dbReference type="Proteomes" id="UP000441717">
    <property type="component" value="Unassembled WGS sequence"/>
</dbReference>
<dbReference type="PROSITE" id="PS00801">
    <property type="entry name" value="TRANSKETOLASE_1"/>
    <property type="match status" value="1"/>
</dbReference>
<dbReference type="InterPro" id="IPR009014">
    <property type="entry name" value="Transketo_C/PFOR_II"/>
</dbReference>
<comment type="pathway">
    <text evidence="1 11">Metabolic intermediate biosynthesis; 1-deoxy-D-xylulose 5-phosphate biosynthesis; 1-deoxy-D-xylulose 5-phosphate from D-glyceraldehyde 3-phosphate and pyruvate: step 1/1.</text>
</comment>
<dbReference type="GO" id="GO:0000287">
    <property type="term" value="F:magnesium ion binding"/>
    <property type="evidence" value="ECO:0007669"/>
    <property type="project" value="UniProtKB-UniRule"/>
</dbReference>
<feature type="binding site" evidence="11">
    <location>
        <begin position="147"/>
        <end position="148"/>
    </location>
    <ligand>
        <name>thiamine diphosphate</name>
        <dbReference type="ChEBI" id="CHEBI:58937"/>
    </ligand>
</feature>
<comment type="function">
    <text evidence="10 11">Catalyzes the acyloin condensation reaction between C atoms 2 and 3 of pyruvate and glyceraldehyde 3-phosphate to yield 1-deoxy-D-xylulose-5-phosphate (DXP).</text>
</comment>
<evidence type="ECO:0000256" key="7">
    <source>
        <dbReference type="ARBA" id="ARBA00022977"/>
    </source>
</evidence>
<accession>A0A6N7ISK1</accession>
<reference evidence="13 14" key="1">
    <citation type="submission" date="2019-10" db="EMBL/GenBank/DDBJ databases">
        <title>Comparative genomics of sulfur disproportionating microorganisms.</title>
        <authorList>
            <person name="Ward L.M."/>
            <person name="Bertran E."/>
            <person name="Johnston D."/>
        </authorList>
    </citation>
    <scope>NUCLEOTIDE SEQUENCE [LARGE SCALE GENOMIC DNA]</scope>
    <source>
        <strain evidence="13 14">DSM 14055</strain>
    </source>
</reference>
<dbReference type="CDD" id="cd02007">
    <property type="entry name" value="TPP_DXS"/>
    <property type="match status" value="1"/>
</dbReference>
<dbReference type="InterPro" id="IPR020826">
    <property type="entry name" value="Transketolase_BS"/>
</dbReference>
<dbReference type="OrthoDB" id="9803371at2"/>
<feature type="binding site" evidence="11">
    <location>
        <position position="175"/>
    </location>
    <ligand>
        <name>thiamine diphosphate</name>
        <dbReference type="ChEBI" id="CHEBI:58937"/>
    </ligand>
</feature>
<comment type="catalytic activity">
    <reaction evidence="11">
        <text>D-glyceraldehyde 3-phosphate + pyruvate + H(+) = 1-deoxy-D-xylulose 5-phosphate + CO2</text>
        <dbReference type="Rhea" id="RHEA:12605"/>
        <dbReference type="ChEBI" id="CHEBI:15361"/>
        <dbReference type="ChEBI" id="CHEBI:15378"/>
        <dbReference type="ChEBI" id="CHEBI:16526"/>
        <dbReference type="ChEBI" id="CHEBI:57792"/>
        <dbReference type="ChEBI" id="CHEBI:59776"/>
        <dbReference type="EC" id="2.2.1.7"/>
    </reaction>
</comment>
<evidence type="ECO:0000259" key="12">
    <source>
        <dbReference type="SMART" id="SM00861"/>
    </source>
</evidence>
<gene>
    <name evidence="11 13" type="primary">dxs</name>
    <name evidence="13" type="ORF">GFC01_07355</name>
</gene>
<evidence type="ECO:0000256" key="4">
    <source>
        <dbReference type="ARBA" id="ARBA00022679"/>
    </source>
</evidence>
<dbReference type="GO" id="GO:0016114">
    <property type="term" value="P:terpenoid biosynthetic process"/>
    <property type="evidence" value="ECO:0007669"/>
    <property type="project" value="UniProtKB-UniRule"/>
</dbReference>
<sequence length="641" mass="69307">MTRLLSKINSPADLAALDLSGLQQLAREIRQELVETVAVTGGHLAPNLGVVELTLALHKVFQTPRDKIIWDVGHQCYVHKLLTGRRTVFHTLRQYGGISGFPCPRESEHDAFGTGHSSTSISAALGMALARDLKGENYGVVAVIGDGAMTGGMAFEALNHAGHKRTNLIVVLNDNEMSIAPNVGGLSRYLTRLRTDPMYSRGKEELEHLLKRIPAIGPRVARAVERLKDSLKYLVVPGMFFEELGFIYLGPIDGHNIQAMINVFQQARSTQGPVLVHVLTRKGRGYPPAEENPDQFHGVGPFDIQTGRVIKKEGEPPSYTEVFGRTLVELGRQDERIVAITAAMPAGTGLSHFARAFPERFFDVGIAEQHAVTLAAGLAAGGLKPVVAIYSTFLQRAYDQVLHDVCLQNLPVTFALDRGGLVGEDGATHHGVFDLTYLRSIPGMVVMAPADENELRHMLKTALEHPGPVALRYPRSAGTGCPVDGEPVSLPVGRAQVLREGNDITLLALGSMVSPALEAAGVLARQGISAAVINARFVKPLDEEIITRYALRTRRIITIEEHNLEGGFGSAVLELLADRGLRNIQITRLGIPGQFILHGRRSLLLARCGLTVDGLVDTVLNNLKGRRTSVRVNLGAGTGGK</sequence>
<comment type="similarity">
    <text evidence="2 11">Belongs to the transketolase family. DXPS subfamily.</text>
</comment>
<keyword evidence="5 11" id="KW-0479">Metal-binding</keyword>
<dbReference type="Pfam" id="PF02780">
    <property type="entry name" value="Transketolase_C"/>
    <property type="match status" value="1"/>
</dbReference>
<dbReference type="SUPFAM" id="SSF52922">
    <property type="entry name" value="TK C-terminal domain-like"/>
    <property type="match status" value="1"/>
</dbReference>
<keyword evidence="4 11" id="KW-0808">Transferase</keyword>
<dbReference type="PANTHER" id="PTHR43322:SF5">
    <property type="entry name" value="1-DEOXY-D-XYLULOSE-5-PHOSPHATE SYNTHASE, CHLOROPLASTIC"/>
    <property type="match status" value="1"/>
</dbReference>
<dbReference type="InterPro" id="IPR005475">
    <property type="entry name" value="Transketolase-like_Pyr-bd"/>
</dbReference>
<dbReference type="Pfam" id="PF13292">
    <property type="entry name" value="DXP_synthase_N"/>
    <property type="match status" value="1"/>
</dbReference>
<dbReference type="GO" id="GO:0009228">
    <property type="term" value="P:thiamine biosynthetic process"/>
    <property type="evidence" value="ECO:0007669"/>
    <property type="project" value="UniProtKB-UniRule"/>
</dbReference>
<keyword evidence="14" id="KW-1185">Reference proteome</keyword>
<comment type="caution">
    <text evidence="13">The sequence shown here is derived from an EMBL/GenBank/DDBJ whole genome shotgun (WGS) entry which is preliminary data.</text>
</comment>
<evidence type="ECO:0000313" key="13">
    <source>
        <dbReference type="EMBL" id="MQL52088.1"/>
    </source>
</evidence>
<organism evidence="13 14">
    <name type="scientific">Desulfofundulus thermobenzoicus</name>
    <dbReference type="NCBI Taxonomy" id="29376"/>
    <lineage>
        <taxon>Bacteria</taxon>
        <taxon>Bacillati</taxon>
        <taxon>Bacillota</taxon>
        <taxon>Clostridia</taxon>
        <taxon>Eubacteriales</taxon>
        <taxon>Peptococcaceae</taxon>
        <taxon>Desulfofundulus</taxon>
    </lineage>
</organism>
<feature type="binding site" evidence="11">
    <location>
        <position position="74"/>
    </location>
    <ligand>
        <name>thiamine diphosphate</name>
        <dbReference type="ChEBI" id="CHEBI:58937"/>
    </ligand>
</feature>
<dbReference type="Gene3D" id="3.40.50.970">
    <property type="match status" value="2"/>
</dbReference>
<evidence type="ECO:0000256" key="10">
    <source>
        <dbReference type="ARBA" id="ARBA00055605"/>
    </source>
</evidence>
<dbReference type="InterPro" id="IPR033248">
    <property type="entry name" value="Transketolase_C"/>
</dbReference>
<evidence type="ECO:0000256" key="1">
    <source>
        <dbReference type="ARBA" id="ARBA00004980"/>
    </source>
</evidence>
<feature type="domain" description="Transketolase-like pyrimidine-binding" evidence="12">
    <location>
        <begin position="317"/>
        <end position="481"/>
    </location>
</feature>
<keyword evidence="7 11" id="KW-0784">Thiamine biosynthesis</keyword>
<keyword evidence="8 11" id="KW-0786">Thiamine pyrophosphate</keyword>
<dbReference type="FunFam" id="3.40.50.970:FF:000005">
    <property type="entry name" value="1-deoxy-D-xylulose-5-phosphate synthase"/>
    <property type="match status" value="1"/>
</dbReference>